<keyword evidence="1" id="KW-1133">Transmembrane helix</keyword>
<reference evidence="3" key="1">
    <citation type="submission" date="2018-06" db="EMBL/GenBank/DDBJ databases">
        <authorList>
            <person name="Zhirakovskaya E."/>
        </authorList>
    </citation>
    <scope>NUCLEOTIDE SEQUENCE</scope>
</reference>
<dbReference type="EMBL" id="UOEK01000425">
    <property type="protein sequence ID" value="VAW07866.1"/>
    <property type="molecule type" value="Genomic_DNA"/>
</dbReference>
<gene>
    <name evidence="3" type="ORF">MNBD_ACTINO02-745</name>
</gene>
<organism evidence="3">
    <name type="scientific">hydrothermal vent metagenome</name>
    <dbReference type="NCBI Taxonomy" id="652676"/>
    <lineage>
        <taxon>unclassified sequences</taxon>
        <taxon>metagenomes</taxon>
        <taxon>ecological metagenomes</taxon>
    </lineage>
</organism>
<evidence type="ECO:0000256" key="1">
    <source>
        <dbReference type="SAM" id="Phobius"/>
    </source>
</evidence>
<keyword evidence="1" id="KW-0472">Membrane</keyword>
<dbReference type="Pfam" id="PF10531">
    <property type="entry name" value="SLBB"/>
    <property type="match status" value="1"/>
</dbReference>
<name>A0A3B0TLF7_9ZZZZ</name>
<feature type="non-terminal residue" evidence="3">
    <location>
        <position position="123"/>
    </location>
</feature>
<accession>A0A3B0TLF7</accession>
<proteinExistence type="predicted"/>
<protein>
    <recommendedName>
        <fullName evidence="2">Soluble ligand binding domain-containing protein</fullName>
    </recommendedName>
</protein>
<feature type="domain" description="Soluble ligand binding" evidence="2">
    <location>
        <begin position="59"/>
        <end position="112"/>
    </location>
</feature>
<evidence type="ECO:0000259" key="2">
    <source>
        <dbReference type="Pfam" id="PF10531"/>
    </source>
</evidence>
<feature type="transmembrane region" description="Helical" evidence="1">
    <location>
        <begin position="15"/>
        <end position="34"/>
    </location>
</feature>
<keyword evidence="1" id="KW-0812">Transmembrane</keyword>
<dbReference type="Gene3D" id="3.10.560.10">
    <property type="entry name" value="Outer membrane lipoprotein wza domain like"/>
    <property type="match status" value="1"/>
</dbReference>
<sequence>MGVVNVMDSLSLRNGIGAAALIATALLGGIWYGLPQSAPAMAAGAVVTSQAPVVAMITVHVSGQVAAPGLVAVPADARLADAIAAAGGATRWASLDAVNLAQPVRDGERLVVPDTRNPVSVSA</sequence>
<dbReference type="InterPro" id="IPR019554">
    <property type="entry name" value="Soluble_ligand-bd"/>
</dbReference>
<dbReference type="AlphaFoldDB" id="A0A3B0TLF7"/>
<evidence type="ECO:0000313" key="3">
    <source>
        <dbReference type="EMBL" id="VAW07866.1"/>
    </source>
</evidence>